<dbReference type="PROSITE" id="PS50048">
    <property type="entry name" value="ZN2_CY6_FUNGAL_2"/>
    <property type="match status" value="1"/>
</dbReference>
<protein>
    <submittedName>
        <fullName evidence="7">CYFA0S09e02916g1_1</fullName>
    </submittedName>
    <submittedName>
        <fullName evidence="8">Oleate activated transcription factor 3</fullName>
    </submittedName>
</protein>
<proteinExistence type="predicted"/>
<keyword evidence="2" id="KW-0479">Metal-binding</keyword>
<sequence>MDFSEDKKRSSESTTPPGSQKEFSGGAKRQKITLSCNECRRRKIKCDHGKPVCQNCVKRGSGTDCTYARSPWIDIIAAESKVYQEIDVLKKENDDLMDAVASIKSELILVYKKNHNNITSSDDDILSTGNVGFLLDDIDTHEISGSLYSSAVRGRSADTPLATNGHREGSNGEDGKNFKLTKYEYHFLKDTTEIPLRNRVKRILSTDASLIEMQSYHDVEVPRAPTTLRCGNDGFYKNYYLNQLISVLPPVDVMQFHISYYFKSNYHKHMPVLSEPMLHASFNRLFTTSPGRITLDPTRELEDFVELFIILIVLKISSLYRETTLNDQNNVILRNAYVAFELGEVKIRASITTLQALLLITSFRLFSHKVSDFELFFSTELCRDMAIALGIHKNTEIIYEHKSREEKQVLQAIKVMLNRGW</sequence>
<evidence type="ECO:0000256" key="5">
    <source>
        <dbReference type="SAM" id="MobiDB-lite"/>
    </source>
</evidence>
<dbReference type="SMART" id="SM00066">
    <property type="entry name" value="GAL4"/>
    <property type="match status" value="1"/>
</dbReference>
<dbReference type="InterPro" id="IPR001138">
    <property type="entry name" value="Zn2Cys6_DnaBD"/>
</dbReference>
<evidence type="ECO:0000313" key="7">
    <source>
        <dbReference type="EMBL" id="CDR42408.1"/>
    </source>
</evidence>
<dbReference type="VEuPathDB" id="FungiDB:BON22_2685"/>
<evidence type="ECO:0000256" key="2">
    <source>
        <dbReference type="ARBA" id="ARBA00022723"/>
    </source>
</evidence>
<dbReference type="InterPro" id="IPR036864">
    <property type="entry name" value="Zn2-C6_fun-type_DNA-bd_sf"/>
</dbReference>
<dbReference type="EMBL" id="MPUK01000004">
    <property type="protein sequence ID" value="ONH67730.1"/>
    <property type="molecule type" value="Genomic_DNA"/>
</dbReference>
<dbReference type="PROSITE" id="PS00463">
    <property type="entry name" value="ZN2_CY6_FUNGAL_1"/>
    <property type="match status" value="1"/>
</dbReference>
<reference evidence="9" key="2">
    <citation type="journal article" date="2017" name="Genome Announc.">
        <title>Genome sequences of Cyberlindnera fabianii 65, Pichia kudriavzevii 129, and Saccharomyces cerevisiae 131 isolated from fermented masau fruits in Zimbabwe.</title>
        <authorList>
            <person name="van Rijswijck I.M.H."/>
            <person name="Derks M.F.L."/>
            <person name="Abee T."/>
            <person name="de Ridder D."/>
            <person name="Smid E.J."/>
        </authorList>
    </citation>
    <scope>NUCLEOTIDE SEQUENCE [LARGE SCALE GENOMIC DNA]</scope>
    <source>
        <strain evidence="9">65</strain>
    </source>
</reference>
<dbReference type="Pfam" id="PF04082">
    <property type="entry name" value="Fungal_trans"/>
    <property type="match status" value="1"/>
</dbReference>
<dbReference type="EMBL" id="LK052894">
    <property type="protein sequence ID" value="CDR42408.1"/>
    <property type="molecule type" value="Genomic_DNA"/>
</dbReference>
<dbReference type="GO" id="GO:0000981">
    <property type="term" value="F:DNA-binding transcription factor activity, RNA polymerase II-specific"/>
    <property type="evidence" value="ECO:0007669"/>
    <property type="project" value="InterPro"/>
</dbReference>
<dbReference type="GO" id="GO:0008270">
    <property type="term" value="F:zinc ion binding"/>
    <property type="evidence" value="ECO:0007669"/>
    <property type="project" value="InterPro"/>
</dbReference>
<evidence type="ECO:0000256" key="4">
    <source>
        <dbReference type="ARBA" id="ARBA00023242"/>
    </source>
</evidence>
<dbReference type="PANTHER" id="PTHR31001">
    <property type="entry name" value="UNCHARACTERIZED TRANSCRIPTIONAL REGULATORY PROTEIN"/>
    <property type="match status" value="1"/>
</dbReference>
<dbReference type="OrthoDB" id="427480at2759"/>
<evidence type="ECO:0000259" key="6">
    <source>
        <dbReference type="PROSITE" id="PS50048"/>
    </source>
</evidence>
<dbReference type="GO" id="GO:0005634">
    <property type="term" value="C:nucleus"/>
    <property type="evidence" value="ECO:0007669"/>
    <property type="project" value="UniProtKB-SubCell"/>
</dbReference>
<dbReference type="InterPro" id="IPR007219">
    <property type="entry name" value="XnlR_reg_dom"/>
</dbReference>
<evidence type="ECO:0000313" key="9">
    <source>
        <dbReference type="Proteomes" id="UP000189513"/>
    </source>
</evidence>
<reference evidence="7" key="1">
    <citation type="journal article" date="2014" name="Genome Announc.">
        <title>Genome sequence of the yeast Cyberlindnera fabianii (Hansenula fabianii).</title>
        <authorList>
            <person name="Freel K.C."/>
            <person name="Sarilar V."/>
            <person name="Neuveglise C."/>
            <person name="Devillers H."/>
            <person name="Friedrich A."/>
            <person name="Schacherer J."/>
        </authorList>
    </citation>
    <scope>NUCLEOTIDE SEQUENCE</scope>
    <source>
        <strain evidence="7">YJS4271</strain>
    </source>
</reference>
<keyword evidence="3" id="KW-0862">Zinc</keyword>
<comment type="subcellular location">
    <subcellularLocation>
        <location evidence="1">Nucleus</location>
    </subcellularLocation>
</comment>
<feature type="compositionally biased region" description="Polar residues" evidence="5">
    <location>
        <begin position="12"/>
        <end position="22"/>
    </location>
</feature>
<gene>
    <name evidence="8" type="ORF">BON22_2685</name>
    <name evidence="7" type="ORF">CYFA0S_09e02916g</name>
</gene>
<feature type="compositionally biased region" description="Basic and acidic residues" evidence="5">
    <location>
        <begin position="1"/>
        <end position="11"/>
    </location>
</feature>
<dbReference type="GO" id="GO:0006351">
    <property type="term" value="P:DNA-templated transcription"/>
    <property type="evidence" value="ECO:0007669"/>
    <property type="project" value="InterPro"/>
</dbReference>
<keyword evidence="4" id="KW-0539">Nucleus</keyword>
<organism evidence="7">
    <name type="scientific">Cyberlindnera fabianii</name>
    <name type="common">Yeast</name>
    <name type="synonym">Hansenula fabianii</name>
    <dbReference type="NCBI Taxonomy" id="36022"/>
    <lineage>
        <taxon>Eukaryota</taxon>
        <taxon>Fungi</taxon>
        <taxon>Dikarya</taxon>
        <taxon>Ascomycota</taxon>
        <taxon>Saccharomycotina</taxon>
        <taxon>Saccharomycetes</taxon>
        <taxon>Phaffomycetales</taxon>
        <taxon>Phaffomycetaceae</taxon>
        <taxon>Cyberlindnera</taxon>
    </lineage>
</organism>
<dbReference type="GO" id="GO:0003677">
    <property type="term" value="F:DNA binding"/>
    <property type="evidence" value="ECO:0007669"/>
    <property type="project" value="InterPro"/>
</dbReference>
<dbReference type="Proteomes" id="UP000189513">
    <property type="component" value="Unassembled WGS sequence"/>
</dbReference>
<dbReference type="SUPFAM" id="SSF57701">
    <property type="entry name" value="Zn2/Cys6 DNA-binding domain"/>
    <property type="match status" value="1"/>
</dbReference>
<reference evidence="8" key="3">
    <citation type="submission" date="2017-01" db="EMBL/GenBank/DDBJ databases">
        <authorList>
            <person name="Mah S.A."/>
            <person name="Swanson W.J."/>
            <person name="Moy G.W."/>
            <person name="Vacquier V.D."/>
        </authorList>
    </citation>
    <scope>NUCLEOTIDE SEQUENCE [LARGE SCALE GENOMIC DNA]</scope>
    <source>
        <strain evidence="8">65</strain>
    </source>
</reference>
<evidence type="ECO:0000313" key="8">
    <source>
        <dbReference type="EMBL" id="ONH67730.1"/>
    </source>
</evidence>
<dbReference type="OMA" id="GKPVCQN"/>
<evidence type="ECO:0000256" key="3">
    <source>
        <dbReference type="ARBA" id="ARBA00022833"/>
    </source>
</evidence>
<dbReference type="Gene3D" id="4.10.240.10">
    <property type="entry name" value="Zn(2)-C6 fungal-type DNA-binding domain"/>
    <property type="match status" value="1"/>
</dbReference>
<dbReference type="STRING" id="36022.A0A061AXM7"/>
<dbReference type="InterPro" id="IPR050613">
    <property type="entry name" value="Sec_Metabolite_Reg"/>
</dbReference>
<name>A0A061AXM7_CYBFA</name>
<feature type="region of interest" description="Disordered" evidence="5">
    <location>
        <begin position="1"/>
        <end position="26"/>
    </location>
</feature>
<dbReference type="CDD" id="cd00067">
    <property type="entry name" value="GAL4"/>
    <property type="match status" value="1"/>
</dbReference>
<feature type="domain" description="Zn(2)-C6 fungal-type" evidence="6">
    <location>
        <begin position="35"/>
        <end position="67"/>
    </location>
</feature>
<dbReference type="Pfam" id="PF00172">
    <property type="entry name" value="Zn_clus"/>
    <property type="match status" value="1"/>
</dbReference>
<keyword evidence="9" id="KW-1185">Reference proteome</keyword>
<dbReference type="PRINTS" id="PR00755">
    <property type="entry name" value="AFLATOXINBRP"/>
</dbReference>
<accession>A0A061AXM7</accession>
<evidence type="ECO:0000256" key="1">
    <source>
        <dbReference type="ARBA" id="ARBA00004123"/>
    </source>
</evidence>
<dbReference type="AlphaFoldDB" id="A0A061AXM7"/>
<dbReference type="CDD" id="cd12148">
    <property type="entry name" value="fungal_TF_MHR"/>
    <property type="match status" value="1"/>
</dbReference>